<dbReference type="HOGENOM" id="CLU_110814_1_0_1"/>
<dbReference type="GO" id="GO:0032543">
    <property type="term" value="P:mitochondrial translation"/>
    <property type="evidence" value="ECO:0007669"/>
    <property type="project" value="TreeGrafter"/>
</dbReference>
<sequence>MTMALQHLSPARLLSSPLRTALSLQRHACLSFTTSAARSEEQGYSSTGNMDMLSDMLRSAVPVAEASAASAATVSAARKMRVRTFNSNGDASFLKPQDLSFQGIQTQRRRFPKPYAVGPDRAEAESSDLFHQLEIDPLAECMNSTLLSYYVTKMGRIQSRAETKLTWRNQRRLGKAIRRAKKMGIIPFFSKRPLDYKHRDI</sequence>
<proteinExistence type="inferred from homology"/>
<gene>
    <name evidence="5" type="ORF">CERSUDRAFT_131096</name>
</gene>
<dbReference type="InterPro" id="IPR001648">
    <property type="entry name" value="Ribosomal_bS18"/>
</dbReference>
<dbReference type="EMBL" id="KB445792">
    <property type="protein sequence ID" value="EMD40807.1"/>
    <property type="molecule type" value="Genomic_DNA"/>
</dbReference>
<dbReference type="InterPro" id="IPR036870">
    <property type="entry name" value="Ribosomal_bS18_sf"/>
</dbReference>
<protein>
    <recommendedName>
        <fullName evidence="4">Small ribosomal subunit protein bS18m</fullName>
    </recommendedName>
</protein>
<keyword evidence="6" id="KW-1185">Reference proteome</keyword>
<dbReference type="PANTHER" id="PTHR13479:SF40">
    <property type="entry name" value="SMALL RIBOSOMAL SUBUNIT PROTEIN BS18M"/>
    <property type="match status" value="1"/>
</dbReference>
<dbReference type="GO" id="GO:0070181">
    <property type="term" value="F:small ribosomal subunit rRNA binding"/>
    <property type="evidence" value="ECO:0007669"/>
    <property type="project" value="TreeGrafter"/>
</dbReference>
<evidence type="ECO:0000256" key="1">
    <source>
        <dbReference type="ARBA" id="ARBA00005589"/>
    </source>
</evidence>
<keyword evidence="3" id="KW-0687">Ribonucleoprotein</keyword>
<evidence type="ECO:0000256" key="4">
    <source>
        <dbReference type="ARBA" id="ARBA00035264"/>
    </source>
</evidence>
<evidence type="ECO:0000313" key="6">
    <source>
        <dbReference type="Proteomes" id="UP000016930"/>
    </source>
</evidence>
<dbReference type="PRINTS" id="PR00974">
    <property type="entry name" value="RIBOSOMALS18"/>
</dbReference>
<evidence type="ECO:0000256" key="3">
    <source>
        <dbReference type="ARBA" id="ARBA00023274"/>
    </source>
</evidence>
<dbReference type="PANTHER" id="PTHR13479">
    <property type="entry name" value="30S RIBOSOMAL PROTEIN S18"/>
    <property type="match status" value="1"/>
</dbReference>
<dbReference type="Proteomes" id="UP000016930">
    <property type="component" value="Unassembled WGS sequence"/>
</dbReference>
<organism evidence="5 6">
    <name type="scientific">Ceriporiopsis subvermispora (strain B)</name>
    <name type="common">White-rot fungus</name>
    <name type="synonym">Gelatoporia subvermispora</name>
    <dbReference type="NCBI Taxonomy" id="914234"/>
    <lineage>
        <taxon>Eukaryota</taxon>
        <taxon>Fungi</taxon>
        <taxon>Dikarya</taxon>
        <taxon>Basidiomycota</taxon>
        <taxon>Agaricomycotina</taxon>
        <taxon>Agaricomycetes</taxon>
        <taxon>Polyporales</taxon>
        <taxon>Gelatoporiaceae</taxon>
        <taxon>Gelatoporia</taxon>
    </lineage>
</organism>
<keyword evidence="2" id="KW-0689">Ribosomal protein</keyword>
<dbReference type="Pfam" id="PF01084">
    <property type="entry name" value="Ribosomal_S18"/>
    <property type="match status" value="1"/>
</dbReference>
<dbReference type="SUPFAM" id="SSF46911">
    <property type="entry name" value="Ribosomal protein S18"/>
    <property type="match status" value="1"/>
</dbReference>
<name>M2RQS5_CERS8</name>
<dbReference type="Gene3D" id="4.10.640.10">
    <property type="entry name" value="Ribosomal protein S18"/>
    <property type="match status" value="1"/>
</dbReference>
<dbReference type="GO" id="GO:0005763">
    <property type="term" value="C:mitochondrial small ribosomal subunit"/>
    <property type="evidence" value="ECO:0007669"/>
    <property type="project" value="TreeGrafter"/>
</dbReference>
<comment type="similarity">
    <text evidence="1">Belongs to the bacterial ribosomal protein bS18 family.</text>
</comment>
<dbReference type="AlphaFoldDB" id="M2RQS5"/>
<dbReference type="GO" id="GO:0003735">
    <property type="term" value="F:structural constituent of ribosome"/>
    <property type="evidence" value="ECO:0007669"/>
    <property type="project" value="InterPro"/>
</dbReference>
<dbReference type="STRING" id="914234.M2RQS5"/>
<accession>M2RQS5</accession>
<reference evidence="5 6" key="1">
    <citation type="journal article" date="2012" name="Proc. Natl. Acad. Sci. U.S.A.">
        <title>Comparative genomics of Ceriporiopsis subvermispora and Phanerochaete chrysosporium provide insight into selective ligninolysis.</title>
        <authorList>
            <person name="Fernandez-Fueyo E."/>
            <person name="Ruiz-Duenas F.J."/>
            <person name="Ferreira P."/>
            <person name="Floudas D."/>
            <person name="Hibbett D.S."/>
            <person name="Canessa P."/>
            <person name="Larrondo L.F."/>
            <person name="James T.Y."/>
            <person name="Seelenfreund D."/>
            <person name="Lobos S."/>
            <person name="Polanco R."/>
            <person name="Tello M."/>
            <person name="Honda Y."/>
            <person name="Watanabe T."/>
            <person name="Watanabe T."/>
            <person name="Ryu J.S."/>
            <person name="Kubicek C.P."/>
            <person name="Schmoll M."/>
            <person name="Gaskell J."/>
            <person name="Hammel K.E."/>
            <person name="St John F.J."/>
            <person name="Vanden Wymelenberg A."/>
            <person name="Sabat G."/>
            <person name="Splinter BonDurant S."/>
            <person name="Syed K."/>
            <person name="Yadav J.S."/>
            <person name="Doddapaneni H."/>
            <person name="Subramanian V."/>
            <person name="Lavin J.L."/>
            <person name="Oguiza J.A."/>
            <person name="Perez G."/>
            <person name="Pisabarro A.G."/>
            <person name="Ramirez L."/>
            <person name="Santoyo F."/>
            <person name="Master E."/>
            <person name="Coutinho P.M."/>
            <person name="Henrissat B."/>
            <person name="Lombard V."/>
            <person name="Magnuson J.K."/>
            <person name="Kuees U."/>
            <person name="Hori C."/>
            <person name="Igarashi K."/>
            <person name="Samejima M."/>
            <person name="Held B.W."/>
            <person name="Barry K.W."/>
            <person name="LaButti K.M."/>
            <person name="Lapidus A."/>
            <person name="Lindquist E.A."/>
            <person name="Lucas S.M."/>
            <person name="Riley R."/>
            <person name="Salamov A.A."/>
            <person name="Hoffmeister D."/>
            <person name="Schwenk D."/>
            <person name="Hadar Y."/>
            <person name="Yarden O."/>
            <person name="de Vries R.P."/>
            <person name="Wiebenga A."/>
            <person name="Stenlid J."/>
            <person name="Eastwood D."/>
            <person name="Grigoriev I.V."/>
            <person name="Berka R.M."/>
            <person name="Blanchette R.A."/>
            <person name="Kersten P."/>
            <person name="Martinez A.T."/>
            <person name="Vicuna R."/>
            <person name="Cullen D."/>
        </authorList>
    </citation>
    <scope>NUCLEOTIDE SEQUENCE [LARGE SCALE GENOMIC DNA]</scope>
    <source>
        <strain evidence="5 6">B</strain>
    </source>
</reference>
<evidence type="ECO:0000313" key="5">
    <source>
        <dbReference type="EMBL" id="EMD40807.1"/>
    </source>
</evidence>
<dbReference type="OrthoDB" id="21463at2759"/>
<evidence type="ECO:0000256" key="2">
    <source>
        <dbReference type="ARBA" id="ARBA00022980"/>
    </source>
</evidence>